<evidence type="ECO:0008006" key="6">
    <source>
        <dbReference type="Google" id="ProtNLM"/>
    </source>
</evidence>
<dbReference type="RefSeq" id="XP_007731770.1">
    <property type="nucleotide sequence ID" value="XM_007733580.1"/>
</dbReference>
<evidence type="ECO:0000256" key="2">
    <source>
        <dbReference type="ARBA" id="ARBA00023242"/>
    </source>
</evidence>
<name>W9YB65_9EURO</name>
<organism evidence="4 5">
    <name type="scientific">Capronia epimyces CBS 606.96</name>
    <dbReference type="NCBI Taxonomy" id="1182542"/>
    <lineage>
        <taxon>Eukaryota</taxon>
        <taxon>Fungi</taxon>
        <taxon>Dikarya</taxon>
        <taxon>Ascomycota</taxon>
        <taxon>Pezizomycotina</taxon>
        <taxon>Eurotiomycetes</taxon>
        <taxon>Chaetothyriomycetidae</taxon>
        <taxon>Chaetothyriales</taxon>
        <taxon>Herpotrichiellaceae</taxon>
        <taxon>Capronia</taxon>
    </lineage>
</organism>
<dbReference type="GO" id="GO:0005634">
    <property type="term" value="C:nucleus"/>
    <property type="evidence" value="ECO:0007669"/>
    <property type="project" value="UniProtKB-SubCell"/>
</dbReference>
<comment type="caution">
    <text evidence="4">The sequence shown here is derived from an EMBL/GenBank/DDBJ whole genome shotgun (WGS) entry which is preliminary data.</text>
</comment>
<proteinExistence type="predicted"/>
<sequence>MDLYYRHSLSSGTRRDTHEDEEAEMFNTSPQSERRRVQHVDGFRISVDQTLSPKFGSVFPHASNSREIESVLMDYYVNKIQQDRVYLLLDQGKNPVTFMFEAACTSPTIYSSILMYAADRLARLDSKFSYVTMHYRQRTLNSLRDLLIRQDGSMRDILLVSMMLCTVEINDLYPSTWVVHFSAYRHAIQQRIIRNAECRDDDYGYNLGYRYFTHQLIMAKTMFDVEAASSAFVTASNHGRSVDDSRSRWTSTENLALEMDLDSLRIIDPYCNFSNALLLLVNEVTDLKRLQSSTQRLKHARDRRKQELLIQTKMQRLNASLVNLTQVTPEWIRESEPEVVVTMIEQVAEANRLAALILLLHEPYLPSAHHNAAAGVGRGGSPITSIPVSPFNKTAPASCVRDEKENHIKILLQLLDGIVGSDYPLAPSWPLWPVFIAGCCTNNEDNRIAVMNIFNTIRGMTHRAWGSMSDWLTDGLYFSQNIASAFRILRAVWRQRDLQADMNDVCIRTISRRRKREKQACGSQAVPSRSGTSSEYIYEWQSVMDMIGERISPT</sequence>
<dbReference type="GO" id="GO:0045944">
    <property type="term" value="P:positive regulation of transcription by RNA polymerase II"/>
    <property type="evidence" value="ECO:0007669"/>
    <property type="project" value="TreeGrafter"/>
</dbReference>
<keyword evidence="5" id="KW-1185">Reference proteome</keyword>
<gene>
    <name evidence="4" type="ORF">A1O3_03442</name>
</gene>
<protein>
    <recommendedName>
        <fullName evidence="6">Transcription factor domain-containing protein</fullName>
    </recommendedName>
</protein>
<dbReference type="Pfam" id="PF11951">
    <property type="entry name" value="Fungal_trans_2"/>
    <property type="match status" value="1"/>
</dbReference>
<dbReference type="GO" id="GO:0000976">
    <property type="term" value="F:transcription cis-regulatory region binding"/>
    <property type="evidence" value="ECO:0007669"/>
    <property type="project" value="TreeGrafter"/>
</dbReference>
<dbReference type="eggNOG" id="ENOG502QU1Y">
    <property type="taxonomic scope" value="Eukaryota"/>
</dbReference>
<evidence type="ECO:0000256" key="3">
    <source>
        <dbReference type="SAM" id="MobiDB-lite"/>
    </source>
</evidence>
<keyword evidence="2" id="KW-0539">Nucleus</keyword>
<dbReference type="HOGENOM" id="CLU_491751_0_0_1"/>
<dbReference type="AlphaFoldDB" id="W9YB65"/>
<comment type="subcellular location">
    <subcellularLocation>
        <location evidence="1">Nucleus</location>
    </subcellularLocation>
</comment>
<evidence type="ECO:0000256" key="1">
    <source>
        <dbReference type="ARBA" id="ARBA00004123"/>
    </source>
</evidence>
<evidence type="ECO:0000313" key="5">
    <source>
        <dbReference type="Proteomes" id="UP000019478"/>
    </source>
</evidence>
<dbReference type="GO" id="GO:0003700">
    <property type="term" value="F:DNA-binding transcription factor activity"/>
    <property type="evidence" value="ECO:0007669"/>
    <property type="project" value="TreeGrafter"/>
</dbReference>
<dbReference type="Proteomes" id="UP000019478">
    <property type="component" value="Unassembled WGS sequence"/>
</dbReference>
<dbReference type="STRING" id="1182542.W9YB65"/>
<dbReference type="InterPro" id="IPR021858">
    <property type="entry name" value="Fun_TF"/>
</dbReference>
<reference evidence="4 5" key="1">
    <citation type="submission" date="2013-03" db="EMBL/GenBank/DDBJ databases">
        <title>The Genome Sequence of Capronia epimyces CBS 606.96.</title>
        <authorList>
            <consortium name="The Broad Institute Genomics Platform"/>
            <person name="Cuomo C."/>
            <person name="de Hoog S."/>
            <person name="Gorbushina A."/>
            <person name="Walker B."/>
            <person name="Young S.K."/>
            <person name="Zeng Q."/>
            <person name="Gargeya S."/>
            <person name="Fitzgerald M."/>
            <person name="Haas B."/>
            <person name="Abouelleil A."/>
            <person name="Allen A.W."/>
            <person name="Alvarado L."/>
            <person name="Arachchi H.M."/>
            <person name="Berlin A.M."/>
            <person name="Chapman S.B."/>
            <person name="Gainer-Dewar J."/>
            <person name="Goldberg J."/>
            <person name="Griggs A."/>
            <person name="Gujja S."/>
            <person name="Hansen M."/>
            <person name="Howarth C."/>
            <person name="Imamovic A."/>
            <person name="Ireland A."/>
            <person name="Larimer J."/>
            <person name="McCowan C."/>
            <person name="Murphy C."/>
            <person name="Pearson M."/>
            <person name="Poon T.W."/>
            <person name="Priest M."/>
            <person name="Roberts A."/>
            <person name="Saif S."/>
            <person name="Shea T."/>
            <person name="Sisk P."/>
            <person name="Sykes S."/>
            <person name="Wortman J."/>
            <person name="Nusbaum C."/>
            <person name="Birren B."/>
        </authorList>
    </citation>
    <scope>NUCLEOTIDE SEQUENCE [LARGE SCALE GENOMIC DNA]</scope>
    <source>
        <strain evidence="4 5">CBS 606.96</strain>
    </source>
</reference>
<feature type="region of interest" description="Disordered" evidence="3">
    <location>
        <begin position="1"/>
        <end position="32"/>
    </location>
</feature>
<accession>W9YB65</accession>
<dbReference type="EMBL" id="AMGY01000003">
    <property type="protein sequence ID" value="EXJ86491.1"/>
    <property type="molecule type" value="Genomic_DNA"/>
</dbReference>
<evidence type="ECO:0000313" key="4">
    <source>
        <dbReference type="EMBL" id="EXJ86491.1"/>
    </source>
</evidence>
<dbReference type="GeneID" id="19167570"/>
<dbReference type="PANTHER" id="PTHR37534">
    <property type="entry name" value="TRANSCRIPTIONAL ACTIVATOR PROTEIN UGA3"/>
    <property type="match status" value="1"/>
</dbReference>
<dbReference type="OrthoDB" id="4158070at2759"/>
<dbReference type="PANTHER" id="PTHR37534:SF49">
    <property type="entry name" value="LYSINE BIOSYNTHESIS REGULATORY PROTEIN LYS14"/>
    <property type="match status" value="1"/>
</dbReference>